<name>A0A2L1UW97_9GAMM</name>
<feature type="signal peptide" evidence="1">
    <location>
        <begin position="1"/>
        <end position="16"/>
    </location>
</feature>
<feature type="chain" id="PRO_5014759594" evidence="1">
    <location>
        <begin position="17"/>
        <end position="166"/>
    </location>
</feature>
<dbReference type="OrthoDB" id="6555706at2"/>
<organism evidence="2 3">
    <name type="scientific">Rahnella sikkimica</name>
    <dbReference type="NCBI Taxonomy" id="1805933"/>
    <lineage>
        <taxon>Bacteria</taxon>
        <taxon>Pseudomonadati</taxon>
        <taxon>Pseudomonadota</taxon>
        <taxon>Gammaproteobacteria</taxon>
        <taxon>Enterobacterales</taxon>
        <taxon>Yersiniaceae</taxon>
        <taxon>Rahnella</taxon>
    </lineage>
</organism>
<evidence type="ECO:0000313" key="3">
    <source>
        <dbReference type="Proteomes" id="UP000239197"/>
    </source>
</evidence>
<dbReference type="Proteomes" id="UP000239197">
    <property type="component" value="Chromosome"/>
</dbReference>
<evidence type="ECO:0000256" key="1">
    <source>
        <dbReference type="SAM" id="SignalP"/>
    </source>
</evidence>
<reference evidence="3" key="1">
    <citation type="submission" date="2017-01" db="EMBL/GenBank/DDBJ databases">
        <title>Genome sequence of Rouxiella sp. ERMR1:05.</title>
        <authorList>
            <person name="Kumar R."/>
            <person name="Singh D."/>
            <person name="Kumar S."/>
        </authorList>
    </citation>
    <scope>NUCLEOTIDE SEQUENCE [LARGE SCALE GENOMIC DNA]</scope>
    <source>
        <strain evidence="3">ERMR1:05</strain>
    </source>
</reference>
<proteinExistence type="predicted"/>
<evidence type="ECO:0000313" key="2">
    <source>
        <dbReference type="EMBL" id="AVF37210.1"/>
    </source>
</evidence>
<dbReference type="EMBL" id="CP019062">
    <property type="protein sequence ID" value="AVF37210.1"/>
    <property type="molecule type" value="Genomic_DNA"/>
</dbReference>
<accession>A0A2L1UW97</accession>
<dbReference type="AlphaFoldDB" id="A0A2L1UW97"/>
<keyword evidence="3" id="KW-1185">Reference proteome</keyword>
<sequence>MKILPLFFLAPLMVFASTTPKDIRTSVQQYGSNSFASKITAKDWSETIKKISTGDNEWLLLVPDLAPVVNLQQSNQLSGALYYALDANAKETLKVMSILDKHHYKYQQGTDIACVPPFDKITNGDMETYNRIRLSLLDAGPQAATCLWIMEGWVEEIKANEARKSS</sequence>
<keyword evidence="1" id="KW-0732">Signal</keyword>
<protein>
    <submittedName>
        <fullName evidence="2">Uncharacterized protein</fullName>
    </submittedName>
</protein>
<dbReference type="RefSeq" id="WP_104924567.1">
    <property type="nucleotide sequence ID" value="NZ_CP019062.1"/>
</dbReference>
<dbReference type="KEGG" id="rox:BV494_20930"/>
<gene>
    <name evidence="2" type="ORF">BV494_20930</name>
</gene>